<proteinExistence type="predicted"/>
<feature type="non-terminal residue" evidence="1">
    <location>
        <position position="57"/>
    </location>
</feature>
<accession>A0AAD7Z5I5</accession>
<protein>
    <submittedName>
        <fullName evidence="1">Uncharacterized protein</fullName>
    </submittedName>
</protein>
<dbReference type="Proteomes" id="UP001233999">
    <property type="component" value="Unassembled WGS sequence"/>
</dbReference>
<organism evidence="1 2">
    <name type="scientific">Diploptera punctata</name>
    <name type="common">Pacific beetle cockroach</name>
    <dbReference type="NCBI Taxonomy" id="6984"/>
    <lineage>
        <taxon>Eukaryota</taxon>
        <taxon>Metazoa</taxon>
        <taxon>Ecdysozoa</taxon>
        <taxon>Arthropoda</taxon>
        <taxon>Hexapoda</taxon>
        <taxon>Insecta</taxon>
        <taxon>Pterygota</taxon>
        <taxon>Neoptera</taxon>
        <taxon>Polyneoptera</taxon>
        <taxon>Dictyoptera</taxon>
        <taxon>Blattodea</taxon>
        <taxon>Blaberoidea</taxon>
        <taxon>Blaberidae</taxon>
        <taxon>Diplopterinae</taxon>
        <taxon>Diploptera</taxon>
    </lineage>
</organism>
<evidence type="ECO:0000313" key="1">
    <source>
        <dbReference type="EMBL" id="KAJ9574474.1"/>
    </source>
</evidence>
<reference evidence="1" key="1">
    <citation type="journal article" date="2023" name="IScience">
        <title>Live-bearing cockroach genome reveals convergent evolutionary mechanisms linked to viviparity in insects and beyond.</title>
        <authorList>
            <person name="Fouks B."/>
            <person name="Harrison M.C."/>
            <person name="Mikhailova A.A."/>
            <person name="Marchal E."/>
            <person name="English S."/>
            <person name="Carruthers M."/>
            <person name="Jennings E.C."/>
            <person name="Chiamaka E.L."/>
            <person name="Frigard R.A."/>
            <person name="Pippel M."/>
            <person name="Attardo G.M."/>
            <person name="Benoit J.B."/>
            <person name="Bornberg-Bauer E."/>
            <person name="Tobe S.S."/>
        </authorList>
    </citation>
    <scope>NUCLEOTIDE SEQUENCE</scope>
    <source>
        <strain evidence="1">Stay&amp;Tobe</strain>
    </source>
</reference>
<name>A0AAD7Z5I5_DIPPU</name>
<feature type="non-terminal residue" evidence="1">
    <location>
        <position position="1"/>
    </location>
</feature>
<sequence length="57" mass="6527">NNEGPAFGQYYYGWNYFDLNYNIRKNGKKAKGGGNVTRIESIAYIGVVMWDTVNIVF</sequence>
<dbReference type="AlphaFoldDB" id="A0AAD7Z5I5"/>
<gene>
    <name evidence="1" type="ORF">L9F63_008362</name>
</gene>
<dbReference type="EMBL" id="JASPKZ010010286">
    <property type="protein sequence ID" value="KAJ9574474.1"/>
    <property type="molecule type" value="Genomic_DNA"/>
</dbReference>
<comment type="caution">
    <text evidence="1">The sequence shown here is derived from an EMBL/GenBank/DDBJ whole genome shotgun (WGS) entry which is preliminary data.</text>
</comment>
<keyword evidence="2" id="KW-1185">Reference proteome</keyword>
<reference evidence="1" key="2">
    <citation type="submission" date="2023-05" db="EMBL/GenBank/DDBJ databases">
        <authorList>
            <person name="Fouks B."/>
        </authorList>
    </citation>
    <scope>NUCLEOTIDE SEQUENCE</scope>
    <source>
        <strain evidence="1">Stay&amp;Tobe</strain>
        <tissue evidence="1">Testes</tissue>
    </source>
</reference>
<evidence type="ECO:0000313" key="2">
    <source>
        <dbReference type="Proteomes" id="UP001233999"/>
    </source>
</evidence>